<dbReference type="eggNOG" id="ENOG5032EK0">
    <property type="taxonomic scope" value="Bacteria"/>
</dbReference>
<accession>S7T913</accession>
<comment type="caution">
    <text evidence="2">The sequence shown here is derived from an EMBL/GenBank/DDBJ whole genome shotgun (WGS) entry which is preliminary data.</text>
</comment>
<protein>
    <recommendedName>
        <fullName evidence="4">Phasin family protein</fullName>
    </recommendedName>
</protein>
<keyword evidence="1" id="KW-0175">Coiled coil</keyword>
<evidence type="ECO:0000313" key="2">
    <source>
        <dbReference type="EMBL" id="EPR33096.1"/>
    </source>
</evidence>
<dbReference type="STRING" id="1121439.dsat_0537"/>
<dbReference type="Proteomes" id="UP000014975">
    <property type="component" value="Unassembled WGS sequence"/>
</dbReference>
<name>S7T913_9BACT</name>
<evidence type="ECO:0008006" key="4">
    <source>
        <dbReference type="Google" id="ProtNLM"/>
    </source>
</evidence>
<evidence type="ECO:0000313" key="3">
    <source>
        <dbReference type="Proteomes" id="UP000014975"/>
    </source>
</evidence>
<reference evidence="2 3" key="1">
    <citation type="journal article" date="2013" name="Genome Announc.">
        <title>Draft genome sequences for three mercury-methylating, sulfate-reducing bacteria.</title>
        <authorList>
            <person name="Brown S.D."/>
            <person name="Hurt R.A.Jr."/>
            <person name="Gilmour C.C."/>
            <person name="Elias D.A."/>
        </authorList>
    </citation>
    <scope>NUCLEOTIDE SEQUENCE [LARGE SCALE GENOMIC DNA]</scope>
    <source>
        <strain evidence="2 3">DSM 16529</strain>
    </source>
</reference>
<keyword evidence="3" id="KW-1185">Reference proteome</keyword>
<sequence length="114" mass="11883">MDGFAKGLLMGLGLGLMAKDGAQDALAKAAEALGSLAGQAQDEARIMARAVAAQFAERAEQMRDKGKAEAMTMAREAGMATQDELVELRARLAALEKLLEERESSDASGTPDGS</sequence>
<gene>
    <name evidence="2" type="ORF">dsat_0537</name>
</gene>
<dbReference type="RefSeq" id="WP_020887231.1">
    <property type="nucleotide sequence ID" value="NZ_ATHI01000026.1"/>
</dbReference>
<dbReference type="EMBL" id="ATHI01000026">
    <property type="protein sequence ID" value="EPR33096.1"/>
    <property type="molecule type" value="Genomic_DNA"/>
</dbReference>
<organism evidence="2 3">
    <name type="scientific">Alkalidesulfovibrio alkalitolerans DSM 16529</name>
    <dbReference type="NCBI Taxonomy" id="1121439"/>
    <lineage>
        <taxon>Bacteria</taxon>
        <taxon>Pseudomonadati</taxon>
        <taxon>Thermodesulfobacteriota</taxon>
        <taxon>Desulfovibrionia</taxon>
        <taxon>Desulfovibrionales</taxon>
        <taxon>Desulfovibrionaceae</taxon>
        <taxon>Alkalidesulfovibrio</taxon>
    </lineage>
</organism>
<feature type="coiled-coil region" evidence="1">
    <location>
        <begin position="78"/>
        <end position="105"/>
    </location>
</feature>
<evidence type="ECO:0000256" key="1">
    <source>
        <dbReference type="SAM" id="Coils"/>
    </source>
</evidence>
<dbReference type="AlphaFoldDB" id="S7T913"/>
<dbReference type="PATRIC" id="fig|1121439.3.peg.1893"/>
<proteinExistence type="predicted"/>